<dbReference type="Pfam" id="PF00536">
    <property type="entry name" value="SAM_1"/>
    <property type="match status" value="1"/>
</dbReference>
<evidence type="ECO:0000259" key="13">
    <source>
        <dbReference type="PROSITE" id="PS50105"/>
    </source>
</evidence>
<comment type="subcellular location">
    <subcellularLocation>
        <location evidence="1">Nucleus</location>
    </subcellularLocation>
</comment>
<dbReference type="Proteomes" id="UP001152803">
    <property type="component" value="Unassembled WGS sequence"/>
</dbReference>
<gene>
    <name evidence="14" type="ORF">COCON_G00097200</name>
</gene>
<protein>
    <recommendedName>
        <fullName evidence="13">SAM domain-containing protein</fullName>
    </recommendedName>
</protein>
<proteinExistence type="predicted"/>
<dbReference type="InterPro" id="IPR004092">
    <property type="entry name" value="Mbt"/>
</dbReference>
<dbReference type="Pfam" id="PF02820">
    <property type="entry name" value="MBT"/>
    <property type="match status" value="3"/>
</dbReference>
<keyword evidence="3" id="KW-0677">Repeat</keyword>
<dbReference type="SUPFAM" id="SSF63748">
    <property type="entry name" value="Tudor/PWWP/MBT"/>
    <property type="match status" value="3"/>
</dbReference>
<dbReference type="Gene3D" id="4.10.320.30">
    <property type="match status" value="1"/>
</dbReference>
<evidence type="ECO:0000256" key="12">
    <source>
        <dbReference type="SAM" id="MobiDB-lite"/>
    </source>
</evidence>
<dbReference type="CDD" id="cd20132">
    <property type="entry name" value="MBT_L3MBTL3_rpt1"/>
    <property type="match status" value="1"/>
</dbReference>
<keyword evidence="9" id="KW-0539">Nucleus</keyword>
<evidence type="ECO:0000256" key="6">
    <source>
        <dbReference type="ARBA" id="ARBA00022853"/>
    </source>
</evidence>
<dbReference type="PANTHER" id="PTHR12247:SF72">
    <property type="entry name" value="LETHAL(3)MALIGNANT BRAIN TUMOR-LIKE PROTEIN 3"/>
    <property type="match status" value="1"/>
</dbReference>
<dbReference type="PROSITE" id="PS51079">
    <property type="entry name" value="MBT"/>
    <property type="match status" value="3"/>
</dbReference>
<evidence type="ECO:0000256" key="3">
    <source>
        <dbReference type="ARBA" id="ARBA00022737"/>
    </source>
</evidence>
<evidence type="ECO:0000313" key="14">
    <source>
        <dbReference type="EMBL" id="KAJ8275095.1"/>
    </source>
</evidence>
<dbReference type="AlphaFoldDB" id="A0A9Q1DM62"/>
<dbReference type="FunFam" id="2.30.30.140:FF:000007">
    <property type="entry name" value="Lethal(3)malignant brain tumor-like protein 1"/>
    <property type="match status" value="2"/>
</dbReference>
<sequence>MEESAKHPVAPDFDVYEAMDWKDGVGTLPGSELKFRVNEFGVLEVITDDAEAESVKKAHARTTWAVPTAQEVFPAEGEDRKDKQWQRRGLVCVHCQRKGSHVDFLSDGRHCSERCLRQTQQEEQRAKREAPKSNGEMLGVGRKRHLQRQESTAEETDNTPEVQDDDEDYEEKADRKTTRGPQRGRRKRRGDAALLKHSEWSRSARGSRGRPFPGVSADGSLPSLCPQMDSVSAAVPYGGKKKSWCWASYLEQEKALSAPNKLFKEHQSYPQNKNGFRVGMRLEGVDPEHPSMYCVLTVAEVSGHRIRLHFDKYSDCYDFWVNSNSPDIHPVGWCEKTGHKLHAPKGIKEEEFNWQSYIKLCKAQAAPKALFESQNTTVTPSGFRIGMKLEAIDKKNPTFICVATVTDMVDSRFLVHFDNWDESYDYWCDATGPYIHPVGWCQENAKTLTTPPGYPDAKTFSWEGYLEETNSLPAPARAFKSKPPHSFQRHMKLEAVDKRNPMLVRVVSVVDTDDHRIKIHFDGWTDEYDYWVDTDSPDIHPAGWCAKTGHPLQPPISPQDMFESSEQGGCPTPGCKGVGHIKGARYSGHHSAVGCPYSDININKDSVLPDRLSGEMPGSGPALGRTRRGEPNPEMATFSVQKPVTSNQNHLDKPTGADKSVTGEGSGEPLLKKPPVTETKRRVGRPCKQRKVEVLEEEEMESEVSSIMESKELSLQQALHQSVFMPCGSPAPSTPFCWDQHSKLLPSVAGITASKVASWTVEEVTAFIQGLPGCKDQVRMFREEQIDGEAFLLLTQVDLVKIMSIKLGPALKIYNSILMFKTAEDSYNEL</sequence>
<dbReference type="Gene3D" id="1.10.150.50">
    <property type="entry name" value="Transcription Factor, Ets-1"/>
    <property type="match status" value="1"/>
</dbReference>
<dbReference type="PROSITE" id="PS51802">
    <property type="entry name" value="ZF_CCHHC"/>
    <property type="match status" value="1"/>
</dbReference>
<dbReference type="GO" id="GO:0008270">
    <property type="term" value="F:zinc ion binding"/>
    <property type="evidence" value="ECO:0007669"/>
    <property type="project" value="UniProtKB-KW"/>
</dbReference>
<reference evidence="14" key="1">
    <citation type="journal article" date="2023" name="Science">
        <title>Genome structures resolve the early diversification of teleost fishes.</title>
        <authorList>
            <person name="Parey E."/>
            <person name="Louis A."/>
            <person name="Montfort J."/>
            <person name="Bouchez O."/>
            <person name="Roques C."/>
            <person name="Iampietro C."/>
            <person name="Lluch J."/>
            <person name="Castinel A."/>
            <person name="Donnadieu C."/>
            <person name="Desvignes T."/>
            <person name="Floi Bucao C."/>
            <person name="Jouanno E."/>
            <person name="Wen M."/>
            <person name="Mejri S."/>
            <person name="Dirks R."/>
            <person name="Jansen H."/>
            <person name="Henkel C."/>
            <person name="Chen W.J."/>
            <person name="Zahm M."/>
            <person name="Cabau C."/>
            <person name="Klopp C."/>
            <person name="Thompson A.W."/>
            <person name="Robinson-Rechavi M."/>
            <person name="Braasch I."/>
            <person name="Lecointre G."/>
            <person name="Bobe J."/>
            <person name="Postlethwait J.H."/>
            <person name="Berthelot C."/>
            <person name="Roest Crollius H."/>
            <person name="Guiguen Y."/>
        </authorList>
    </citation>
    <scope>NUCLEOTIDE SEQUENCE</scope>
    <source>
        <strain evidence="14">Concon-B</strain>
    </source>
</reference>
<keyword evidence="7" id="KW-0805">Transcription regulation</keyword>
<dbReference type="GO" id="GO:0045892">
    <property type="term" value="P:negative regulation of DNA-templated transcription"/>
    <property type="evidence" value="ECO:0007669"/>
    <property type="project" value="TreeGrafter"/>
</dbReference>
<dbReference type="InterPro" id="IPR013761">
    <property type="entry name" value="SAM/pointed_sf"/>
</dbReference>
<dbReference type="SMART" id="SM00561">
    <property type="entry name" value="MBT"/>
    <property type="match status" value="3"/>
</dbReference>
<dbReference type="InterPro" id="IPR002515">
    <property type="entry name" value="Znf_C2H2C"/>
</dbReference>
<keyword evidence="2" id="KW-0479">Metal-binding</keyword>
<feature type="compositionally biased region" description="Basic and acidic residues" evidence="12">
    <location>
        <begin position="122"/>
        <end position="131"/>
    </location>
</feature>
<evidence type="ECO:0000256" key="2">
    <source>
        <dbReference type="ARBA" id="ARBA00022723"/>
    </source>
</evidence>
<feature type="compositionally biased region" description="Acidic residues" evidence="12">
    <location>
        <begin position="152"/>
        <end position="171"/>
    </location>
</feature>
<evidence type="ECO:0000313" key="15">
    <source>
        <dbReference type="Proteomes" id="UP001152803"/>
    </source>
</evidence>
<evidence type="ECO:0000256" key="10">
    <source>
        <dbReference type="PROSITE-ProRule" id="PRU00459"/>
    </source>
</evidence>
<organism evidence="14 15">
    <name type="scientific">Conger conger</name>
    <name type="common">Conger eel</name>
    <name type="synonym">Muraena conger</name>
    <dbReference type="NCBI Taxonomy" id="82655"/>
    <lineage>
        <taxon>Eukaryota</taxon>
        <taxon>Metazoa</taxon>
        <taxon>Chordata</taxon>
        <taxon>Craniata</taxon>
        <taxon>Vertebrata</taxon>
        <taxon>Euteleostomi</taxon>
        <taxon>Actinopterygii</taxon>
        <taxon>Neopterygii</taxon>
        <taxon>Teleostei</taxon>
        <taxon>Anguilliformes</taxon>
        <taxon>Congridae</taxon>
        <taxon>Conger</taxon>
    </lineage>
</organism>
<feature type="compositionally biased region" description="Basic and acidic residues" evidence="12">
    <location>
        <begin position="190"/>
        <end position="202"/>
    </location>
</feature>
<feature type="repeat" description="MBT" evidence="10">
    <location>
        <begin position="460"/>
        <end position="555"/>
    </location>
</feature>
<evidence type="ECO:0000256" key="8">
    <source>
        <dbReference type="ARBA" id="ARBA00023163"/>
    </source>
</evidence>
<keyword evidence="4 11" id="KW-0863">Zinc-finger</keyword>
<dbReference type="GO" id="GO:0006325">
    <property type="term" value="P:chromatin organization"/>
    <property type="evidence" value="ECO:0007669"/>
    <property type="project" value="UniProtKB-KW"/>
</dbReference>
<feature type="compositionally biased region" description="Polar residues" evidence="12">
    <location>
        <begin position="638"/>
        <end position="649"/>
    </location>
</feature>
<comment type="caution">
    <text evidence="14">The sequence shown here is derived from an EMBL/GenBank/DDBJ whole genome shotgun (WGS) entry which is preliminary data.</text>
</comment>
<dbReference type="CDD" id="cd09582">
    <property type="entry name" value="SAM_Scm-like-3MBT3_4"/>
    <property type="match status" value="1"/>
</dbReference>
<feature type="repeat" description="MBT" evidence="10">
    <location>
        <begin position="352"/>
        <end position="451"/>
    </location>
</feature>
<dbReference type="PROSITE" id="PS50105">
    <property type="entry name" value="SAM_DOMAIN"/>
    <property type="match status" value="1"/>
</dbReference>
<keyword evidence="15" id="KW-1185">Reference proteome</keyword>
<evidence type="ECO:0000256" key="5">
    <source>
        <dbReference type="ARBA" id="ARBA00022833"/>
    </source>
</evidence>
<evidence type="ECO:0000256" key="4">
    <source>
        <dbReference type="ARBA" id="ARBA00022771"/>
    </source>
</evidence>
<name>A0A9Q1DM62_CONCO</name>
<dbReference type="GO" id="GO:0005634">
    <property type="term" value="C:nucleus"/>
    <property type="evidence" value="ECO:0007669"/>
    <property type="project" value="UniProtKB-SubCell"/>
</dbReference>
<dbReference type="SMART" id="SM00454">
    <property type="entry name" value="SAM"/>
    <property type="match status" value="1"/>
</dbReference>
<dbReference type="EMBL" id="JAFJMO010000006">
    <property type="protein sequence ID" value="KAJ8275095.1"/>
    <property type="molecule type" value="Genomic_DNA"/>
</dbReference>
<keyword evidence="8" id="KW-0804">Transcription</keyword>
<dbReference type="PANTHER" id="PTHR12247">
    <property type="entry name" value="POLYCOMB GROUP PROTEIN"/>
    <property type="match status" value="1"/>
</dbReference>
<dbReference type="GO" id="GO:0003682">
    <property type="term" value="F:chromatin binding"/>
    <property type="evidence" value="ECO:0007669"/>
    <property type="project" value="TreeGrafter"/>
</dbReference>
<keyword evidence="5" id="KW-0862">Zinc</keyword>
<feature type="region of interest" description="Disordered" evidence="12">
    <location>
        <begin position="122"/>
        <end position="212"/>
    </location>
</feature>
<dbReference type="SUPFAM" id="SSF47769">
    <property type="entry name" value="SAM/Pointed domain"/>
    <property type="match status" value="1"/>
</dbReference>
<dbReference type="CDD" id="cd20135">
    <property type="entry name" value="MBT_L3MBTL3_rpt2"/>
    <property type="match status" value="1"/>
</dbReference>
<dbReference type="CDD" id="cd20138">
    <property type="entry name" value="MBT_L3MBTL3_rpt3"/>
    <property type="match status" value="1"/>
</dbReference>
<feature type="domain" description="SAM" evidence="13">
    <location>
        <begin position="759"/>
        <end position="823"/>
    </location>
</feature>
<dbReference type="GO" id="GO:0042393">
    <property type="term" value="F:histone binding"/>
    <property type="evidence" value="ECO:0007669"/>
    <property type="project" value="TreeGrafter"/>
</dbReference>
<evidence type="ECO:0000256" key="7">
    <source>
        <dbReference type="ARBA" id="ARBA00023015"/>
    </source>
</evidence>
<dbReference type="Gene3D" id="2.30.30.140">
    <property type="match status" value="3"/>
</dbReference>
<evidence type="ECO:0000256" key="11">
    <source>
        <dbReference type="PROSITE-ProRule" id="PRU01143"/>
    </source>
</evidence>
<dbReference type="InterPro" id="IPR050548">
    <property type="entry name" value="PcG_chromatin_remod_factors"/>
</dbReference>
<accession>A0A9Q1DM62</accession>
<dbReference type="InterPro" id="IPR001660">
    <property type="entry name" value="SAM"/>
</dbReference>
<feature type="repeat" description="MBT" evidence="10">
    <location>
        <begin position="244"/>
        <end position="344"/>
    </location>
</feature>
<keyword evidence="6" id="KW-0156">Chromatin regulator</keyword>
<feature type="region of interest" description="Disordered" evidence="12">
    <location>
        <begin position="608"/>
        <end position="687"/>
    </location>
</feature>
<dbReference type="OrthoDB" id="8188861at2759"/>
<evidence type="ECO:0000256" key="1">
    <source>
        <dbReference type="ARBA" id="ARBA00004123"/>
    </source>
</evidence>
<evidence type="ECO:0000256" key="9">
    <source>
        <dbReference type="ARBA" id="ARBA00023242"/>
    </source>
</evidence>
<dbReference type="Pfam" id="PF01530">
    <property type="entry name" value="zf-C2HC"/>
    <property type="match status" value="1"/>
</dbReference>